<evidence type="ECO:0000313" key="1">
    <source>
        <dbReference type="Proteomes" id="UP000036681"/>
    </source>
</evidence>
<protein>
    <submittedName>
        <fullName evidence="2">RNase III domain-containing protein</fullName>
    </submittedName>
</protein>
<name>A0A0M3IMB3_ASCLU</name>
<dbReference type="AlphaFoldDB" id="A0A0M3IMB3"/>
<dbReference type="WBParaSite" id="ALUE_0001989101-mRNA-1">
    <property type="protein sequence ID" value="ALUE_0001989101-mRNA-1"/>
    <property type="gene ID" value="ALUE_0001989101"/>
</dbReference>
<proteinExistence type="predicted"/>
<dbReference type="Proteomes" id="UP000036681">
    <property type="component" value="Unplaced"/>
</dbReference>
<reference evidence="2" key="1">
    <citation type="submission" date="2017-02" db="UniProtKB">
        <authorList>
            <consortium name="WormBaseParasite"/>
        </authorList>
    </citation>
    <scope>IDENTIFICATION</scope>
</reference>
<keyword evidence="1" id="KW-1185">Reference proteome</keyword>
<evidence type="ECO:0000313" key="2">
    <source>
        <dbReference type="WBParaSite" id="ALUE_0001989101-mRNA-1"/>
    </source>
</evidence>
<accession>A0A0M3IMB3</accession>
<sequence length="147" mass="16214">MEVVLCMLAERGILKILTANNATFQAAFDSSKHKEERIVNGAAKIIEVTNLRELQLRPKYVNKRGNKLKDFMSSTQFSAISTNECFRYSGGLDVSAAGYLRHCQFHHKSFSSRSLKSRCACEASTAGGKNVQLEGAMVAEMAFGENV</sequence>
<organism evidence="1 2">
    <name type="scientific">Ascaris lumbricoides</name>
    <name type="common">Giant roundworm</name>
    <dbReference type="NCBI Taxonomy" id="6252"/>
    <lineage>
        <taxon>Eukaryota</taxon>
        <taxon>Metazoa</taxon>
        <taxon>Ecdysozoa</taxon>
        <taxon>Nematoda</taxon>
        <taxon>Chromadorea</taxon>
        <taxon>Rhabditida</taxon>
        <taxon>Spirurina</taxon>
        <taxon>Ascaridomorpha</taxon>
        <taxon>Ascaridoidea</taxon>
        <taxon>Ascarididae</taxon>
        <taxon>Ascaris</taxon>
    </lineage>
</organism>